<sequence>MSSIICALVGEDYGSDLFKSDDDDDGCDYVQPTDSSSNDESSDKCARNPPCGSTVPAMTRVPQEATTFSVVPVLIMLPSWGFPSTCCLLPGCKFSIESVMSDSMRLLKTQ</sequence>
<evidence type="ECO:0000313" key="2">
    <source>
        <dbReference type="EMBL" id="KAK8381294.1"/>
    </source>
</evidence>
<gene>
    <name evidence="2" type="ORF">O3P69_018404</name>
</gene>
<name>A0AAW0T238_SCYPA</name>
<reference evidence="2 3" key="1">
    <citation type="submission" date="2023-03" db="EMBL/GenBank/DDBJ databases">
        <title>High-quality genome of Scylla paramamosain provides insights in environmental adaptation.</title>
        <authorList>
            <person name="Zhang L."/>
        </authorList>
    </citation>
    <scope>NUCLEOTIDE SEQUENCE [LARGE SCALE GENOMIC DNA]</scope>
    <source>
        <strain evidence="2">LZ_2023a</strain>
        <tissue evidence="2">Muscle</tissue>
    </source>
</reference>
<dbReference type="Proteomes" id="UP001487740">
    <property type="component" value="Unassembled WGS sequence"/>
</dbReference>
<evidence type="ECO:0000313" key="3">
    <source>
        <dbReference type="Proteomes" id="UP001487740"/>
    </source>
</evidence>
<feature type="region of interest" description="Disordered" evidence="1">
    <location>
        <begin position="28"/>
        <end position="49"/>
    </location>
</feature>
<comment type="caution">
    <text evidence="2">The sequence shown here is derived from an EMBL/GenBank/DDBJ whole genome shotgun (WGS) entry which is preliminary data.</text>
</comment>
<dbReference type="AlphaFoldDB" id="A0AAW0T238"/>
<evidence type="ECO:0000256" key="1">
    <source>
        <dbReference type="SAM" id="MobiDB-lite"/>
    </source>
</evidence>
<organism evidence="2 3">
    <name type="scientific">Scylla paramamosain</name>
    <name type="common">Mud crab</name>
    <dbReference type="NCBI Taxonomy" id="85552"/>
    <lineage>
        <taxon>Eukaryota</taxon>
        <taxon>Metazoa</taxon>
        <taxon>Ecdysozoa</taxon>
        <taxon>Arthropoda</taxon>
        <taxon>Crustacea</taxon>
        <taxon>Multicrustacea</taxon>
        <taxon>Malacostraca</taxon>
        <taxon>Eumalacostraca</taxon>
        <taxon>Eucarida</taxon>
        <taxon>Decapoda</taxon>
        <taxon>Pleocyemata</taxon>
        <taxon>Brachyura</taxon>
        <taxon>Eubrachyura</taxon>
        <taxon>Portunoidea</taxon>
        <taxon>Portunidae</taxon>
        <taxon>Portuninae</taxon>
        <taxon>Scylla</taxon>
    </lineage>
</organism>
<proteinExistence type="predicted"/>
<accession>A0AAW0T238</accession>
<protein>
    <submittedName>
        <fullName evidence="2">Uncharacterized protein</fullName>
    </submittedName>
</protein>
<keyword evidence="3" id="KW-1185">Reference proteome</keyword>
<dbReference type="EMBL" id="JARAKH010000040">
    <property type="protein sequence ID" value="KAK8381294.1"/>
    <property type="molecule type" value="Genomic_DNA"/>
</dbReference>